<proteinExistence type="predicted"/>
<dbReference type="FunCoup" id="A0A5K4FDK8">
    <property type="interactions" value="2337"/>
</dbReference>
<keyword evidence="1" id="KW-1185">Reference proteome</keyword>
<organism evidence="1 2">
    <name type="scientific">Schistosoma mansoni</name>
    <name type="common">Blood fluke</name>
    <dbReference type="NCBI Taxonomy" id="6183"/>
    <lineage>
        <taxon>Eukaryota</taxon>
        <taxon>Metazoa</taxon>
        <taxon>Spiralia</taxon>
        <taxon>Lophotrochozoa</taxon>
        <taxon>Platyhelminthes</taxon>
        <taxon>Trematoda</taxon>
        <taxon>Digenea</taxon>
        <taxon>Strigeidida</taxon>
        <taxon>Schistosomatoidea</taxon>
        <taxon>Schistosomatidae</taxon>
        <taxon>Schistosoma</taxon>
    </lineage>
</organism>
<dbReference type="Pfam" id="PF10154">
    <property type="entry name" value="Fy-3"/>
    <property type="match status" value="1"/>
</dbReference>
<name>A0A5K4FDK8_SCHMA</name>
<protein>
    <submittedName>
        <fullName evidence="2">DUF2451 domain-containing protein</fullName>
    </submittedName>
</protein>
<reference evidence="2" key="2">
    <citation type="submission" date="2019-11" db="UniProtKB">
        <authorList>
            <consortium name="WormBaseParasite"/>
        </authorList>
    </citation>
    <scope>IDENTIFICATION</scope>
    <source>
        <strain evidence="2">Puerto Rican</strain>
    </source>
</reference>
<reference evidence="1" key="1">
    <citation type="journal article" date="2012" name="PLoS Negl. Trop. Dis.">
        <title>A systematically improved high quality genome and transcriptome of the human blood fluke Schistosoma mansoni.</title>
        <authorList>
            <person name="Protasio A.V."/>
            <person name="Tsai I.J."/>
            <person name="Babbage A."/>
            <person name="Nichol S."/>
            <person name="Hunt M."/>
            <person name="Aslett M.A."/>
            <person name="De Silva N."/>
            <person name="Velarde G.S."/>
            <person name="Anderson T.J."/>
            <person name="Clark R.C."/>
            <person name="Davidson C."/>
            <person name="Dillon G.P."/>
            <person name="Holroyd N.E."/>
            <person name="LoVerde P.T."/>
            <person name="Lloyd C."/>
            <person name="McQuillan J."/>
            <person name="Oliveira G."/>
            <person name="Otto T.D."/>
            <person name="Parker-Manuel S.J."/>
            <person name="Quail M.A."/>
            <person name="Wilson R.A."/>
            <person name="Zerlotini A."/>
            <person name="Dunne D.W."/>
            <person name="Berriman M."/>
        </authorList>
    </citation>
    <scope>NUCLEOTIDE SEQUENCE [LARGE SCALE GENOMIC DNA]</scope>
    <source>
        <strain evidence="1">Puerto Rican</strain>
    </source>
</reference>
<dbReference type="PANTHER" id="PTHR16525:SF0">
    <property type="entry name" value="PROTEIN C12ORF4"/>
    <property type="match status" value="1"/>
</dbReference>
<evidence type="ECO:0000313" key="2">
    <source>
        <dbReference type="WBParaSite" id="Smp_345410.1"/>
    </source>
</evidence>
<sequence length="565" mass="64761">MRKVLFEFSESFEHDVHVHVKEWLEFPMRLTISECASQLASAYDIPDVASKVFYEKLSDFISEETTNDFKDHYLKLVNNLKSDVSNIEKFCSVFDSSSHNNSTSSKPSKLNDQEIFSHAFSQMIHSPASQDFIHLEQLFALEVGHKLQRRNETLKEMDQKHIDETERSIQKRGSEIPETITQLQEDYYLNREVIVSHWDSCISALKWEHRQALRTFVMSYKGHINSLPTNSDHSSLTRTFLKDSSSKTLNSLLKKSSTINNQAISKRTDHIPLSETFTVQLGRQLRTMFNFRLIRLDPSEFITTTRFRLQENHLLNDDWLAERMNNALNVYSNNLNGLMILVDKRINSFRGIKKILADACEQSTELHFPEFGSQLESIQETVNRLGSRQLTESNGESKIKNNDLCSGISTVKSKSDCYEPIHGDVLITKHSNLISSTGDGINVVFQVVIDEDYESNNNIRIPSSLHNAISAVLRTCFDYDITTLSLPLLLVSSVSENMDKSWRAKRVETVLKAVKGALMELITWRGPNLRSIQFLAPSWITDEELNVFRQIISNSFLQPNPLIVV</sequence>
<dbReference type="GO" id="GO:0005737">
    <property type="term" value="C:cytoplasm"/>
    <property type="evidence" value="ECO:0007669"/>
    <property type="project" value="TreeGrafter"/>
</dbReference>
<dbReference type="PANTHER" id="PTHR16525">
    <property type="entry name" value="PROTEIN C12ORF4"/>
    <property type="match status" value="1"/>
</dbReference>
<dbReference type="InParanoid" id="A0A5K4FDK8"/>
<accession>A0A5K4FDK8</accession>
<evidence type="ECO:0000313" key="1">
    <source>
        <dbReference type="Proteomes" id="UP000008854"/>
    </source>
</evidence>
<dbReference type="AlphaFoldDB" id="A0A5K4FDK8"/>
<dbReference type="InterPro" id="IPR019311">
    <property type="entry name" value="Fy-3"/>
</dbReference>
<dbReference type="WBParaSite" id="Smp_345410.1">
    <property type="protein sequence ID" value="Smp_345410.1"/>
    <property type="gene ID" value="Smp_345410"/>
</dbReference>
<dbReference type="Proteomes" id="UP000008854">
    <property type="component" value="Unassembled WGS sequence"/>
</dbReference>
<dbReference type="STRING" id="6183.A0A5K4FDK8"/>